<dbReference type="AlphaFoldDB" id="A0A401H7C8"/>
<dbReference type="InterPro" id="IPR012919">
    <property type="entry name" value="SUN_dom"/>
</dbReference>
<gene>
    <name evidence="2" type="ORF">SCP_1900890</name>
</gene>
<dbReference type="OrthoDB" id="342281at2759"/>
<evidence type="ECO:0000313" key="3">
    <source>
        <dbReference type="Proteomes" id="UP000287166"/>
    </source>
</evidence>
<accession>A0A401H7C8</accession>
<feature type="domain" description="SUN" evidence="1">
    <location>
        <begin position="172"/>
        <end position="383"/>
    </location>
</feature>
<dbReference type="PROSITE" id="PS51469">
    <property type="entry name" value="SUN"/>
    <property type="match status" value="1"/>
</dbReference>
<reference evidence="2 3" key="1">
    <citation type="journal article" date="2018" name="Sci. Rep.">
        <title>Genome sequence of the cauliflower mushroom Sparassis crispa (Hanabiratake) and its association with beneficial usage.</title>
        <authorList>
            <person name="Kiyama R."/>
            <person name="Furutani Y."/>
            <person name="Kawaguchi K."/>
            <person name="Nakanishi T."/>
        </authorList>
    </citation>
    <scope>NUCLEOTIDE SEQUENCE [LARGE SCALE GENOMIC DNA]</scope>
</reference>
<evidence type="ECO:0000313" key="2">
    <source>
        <dbReference type="EMBL" id="GBE90240.1"/>
    </source>
</evidence>
<dbReference type="Gene3D" id="2.60.120.260">
    <property type="entry name" value="Galactose-binding domain-like"/>
    <property type="match status" value="1"/>
</dbReference>
<organism evidence="2 3">
    <name type="scientific">Sparassis crispa</name>
    <dbReference type="NCBI Taxonomy" id="139825"/>
    <lineage>
        <taxon>Eukaryota</taxon>
        <taxon>Fungi</taxon>
        <taxon>Dikarya</taxon>
        <taxon>Basidiomycota</taxon>
        <taxon>Agaricomycotina</taxon>
        <taxon>Agaricomycetes</taxon>
        <taxon>Polyporales</taxon>
        <taxon>Sparassidaceae</taxon>
        <taxon>Sparassis</taxon>
    </lineage>
</organism>
<dbReference type="STRING" id="139825.A0A401H7C8"/>
<dbReference type="InParanoid" id="A0A401H7C8"/>
<proteinExistence type="predicted"/>
<sequence>MLAFAHHPRYNPSRFVAEEPSEVFPPLKGQPMTADSSFLNESSGDLARAHETDFHSQSRGGASDFSLVPLSDVSLKVATAPGSHAGGAPRRINHTIPTNRDFGPTKWRGLSWASLGNYTWILLGLSVAYFLGIMQPVYVVEISASKIVCQTLSHLRSSTGLLPIPERCRSIDQHLSFGCSCTPLQPESPSIGGRDFALRADGAKFIPGLTTNNFLEKSSEADIQRRIPDLAPTGENHRSFPGGEGQLGIVLVEPILIAQVTINRTQFSPAPSLECLPRDFILWGLIDGDDNVLKSRQNSTLVHRLFSRLPPTFSFPSSSVTESFSPLVYSRYDPRNGLAQSFSIFDEVVLLELDFGVVVLQILNNWGGSSTCLHRVEVRGRLRTED</sequence>
<dbReference type="RefSeq" id="XP_027621153.1">
    <property type="nucleotide sequence ID" value="XM_027765352.1"/>
</dbReference>
<comment type="caution">
    <text evidence="2">The sequence shown here is derived from an EMBL/GenBank/DDBJ whole genome shotgun (WGS) entry which is preliminary data.</text>
</comment>
<name>A0A401H7C8_9APHY</name>
<dbReference type="Proteomes" id="UP000287166">
    <property type="component" value="Unassembled WGS sequence"/>
</dbReference>
<dbReference type="GeneID" id="38787157"/>
<protein>
    <recommendedName>
        <fullName evidence="1">SUN domain-containing protein</fullName>
    </recommendedName>
</protein>
<dbReference type="EMBL" id="BFAD01000019">
    <property type="protein sequence ID" value="GBE90240.1"/>
    <property type="molecule type" value="Genomic_DNA"/>
</dbReference>
<keyword evidence="3" id="KW-1185">Reference proteome</keyword>
<evidence type="ECO:0000259" key="1">
    <source>
        <dbReference type="PROSITE" id="PS51469"/>
    </source>
</evidence>